<organism evidence="2 3">
    <name type="scientific">Thermomonas haemolytica</name>
    <dbReference type="NCBI Taxonomy" id="141949"/>
    <lineage>
        <taxon>Bacteria</taxon>
        <taxon>Pseudomonadati</taxon>
        <taxon>Pseudomonadota</taxon>
        <taxon>Gammaproteobacteria</taxon>
        <taxon>Lysobacterales</taxon>
        <taxon>Lysobacteraceae</taxon>
        <taxon>Thermomonas</taxon>
    </lineage>
</organism>
<dbReference type="Proteomes" id="UP000295414">
    <property type="component" value="Unassembled WGS sequence"/>
</dbReference>
<evidence type="ECO:0008006" key="4">
    <source>
        <dbReference type="Google" id="ProtNLM"/>
    </source>
</evidence>
<keyword evidence="3" id="KW-1185">Reference proteome</keyword>
<reference evidence="2 3" key="1">
    <citation type="submission" date="2019-03" db="EMBL/GenBank/DDBJ databases">
        <title>Genomic Encyclopedia of Type Strains, Phase IV (KMG-IV): sequencing the most valuable type-strain genomes for metagenomic binning, comparative biology and taxonomic classification.</title>
        <authorList>
            <person name="Goeker M."/>
        </authorList>
    </citation>
    <scope>NUCLEOTIDE SEQUENCE [LARGE SCALE GENOMIC DNA]</scope>
    <source>
        <strain evidence="2 3">DSM 13605</strain>
    </source>
</reference>
<protein>
    <recommendedName>
        <fullName evidence="4">Colicin import membrane protein</fullName>
    </recommendedName>
</protein>
<feature type="signal peptide" evidence="1">
    <location>
        <begin position="1"/>
        <end position="26"/>
    </location>
</feature>
<dbReference type="EMBL" id="SMAP01000001">
    <property type="protein sequence ID" value="TCT25844.1"/>
    <property type="molecule type" value="Genomic_DNA"/>
</dbReference>
<evidence type="ECO:0000313" key="2">
    <source>
        <dbReference type="EMBL" id="TCT25844.1"/>
    </source>
</evidence>
<comment type="caution">
    <text evidence="2">The sequence shown here is derived from an EMBL/GenBank/DDBJ whole genome shotgun (WGS) entry which is preliminary data.</text>
</comment>
<dbReference type="RefSeq" id="WP_132982822.1">
    <property type="nucleotide sequence ID" value="NZ_MSZW01000005.1"/>
</dbReference>
<evidence type="ECO:0000256" key="1">
    <source>
        <dbReference type="SAM" id="SignalP"/>
    </source>
</evidence>
<gene>
    <name evidence="2" type="ORF">EDC34_101170</name>
</gene>
<sequence>MKTRLAPITHTLLLGTLVLASASALATQPTPQQATQKKASAEKTVARQAEAAAAANAVAADMNAAAAGNDMAAADREANRAVKDARMAKHAKVAHVRHADRRKEAANAMAADLNATAAGVRMAAATREADRAAGDMLLAAEAKQGYVQTAQTAFTTPDGQQVTVRSIIPIAGKN</sequence>
<name>A0A4R3NAM1_9GAMM</name>
<dbReference type="AlphaFoldDB" id="A0A4R3NAM1"/>
<accession>A0A4R3NAM1</accession>
<keyword evidence="1" id="KW-0732">Signal</keyword>
<proteinExistence type="predicted"/>
<feature type="chain" id="PRO_5020632117" description="Colicin import membrane protein" evidence="1">
    <location>
        <begin position="27"/>
        <end position="174"/>
    </location>
</feature>
<evidence type="ECO:0000313" key="3">
    <source>
        <dbReference type="Proteomes" id="UP000295414"/>
    </source>
</evidence>